<dbReference type="GO" id="GO:0003677">
    <property type="term" value="F:DNA binding"/>
    <property type="evidence" value="ECO:0007669"/>
    <property type="project" value="UniProtKB-KW"/>
</dbReference>
<protein>
    <recommendedName>
        <fullName evidence="4">HTH luxR-type domain-containing protein</fullName>
    </recommendedName>
</protein>
<dbReference type="InterPro" id="IPR036890">
    <property type="entry name" value="HATPase_C_sf"/>
</dbReference>
<dbReference type="Gene3D" id="3.30.565.10">
    <property type="entry name" value="Histidine kinase-like ATPase, C-terminal domain"/>
    <property type="match status" value="1"/>
</dbReference>
<dbReference type="PRINTS" id="PR00038">
    <property type="entry name" value="HTHLUXR"/>
</dbReference>
<dbReference type="PROSITE" id="PS50043">
    <property type="entry name" value="HTH_LUXR_2"/>
    <property type="match status" value="1"/>
</dbReference>
<dbReference type="CDD" id="cd06170">
    <property type="entry name" value="LuxR_C_like"/>
    <property type="match status" value="1"/>
</dbReference>
<dbReference type="InterPro" id="IPR036388">
    <property type="entry name" value="WH-like_DNA-bd_sf"/>
</dbReference>
<dbReference type="KEGG" id="aja:AJAP_08115"/>
<dbReference type="PANTHER" id="PTHR44688">
    <property type="entry name" value="DNA-BINDING TRANSCRIPTIONAL ACTIVATOR DEVR_DOSR"/>
    <property type="match status" value="1"/>
</dbReference>
<dbReference type="Pfam" id="PF00196">
    <property type="entry name" value="GerE"/>
    <property type="match status" value="1"/>
</dbReference>
<dbReference type="Proteomes" id="UP000028492">
    <property type="component" value="Chromosome"/>
</dbReference>
<keyword evidence="2" id="KW-0238">DNA-binding</keyword>
<evidence type="ECO:0000313" key="6">
    <source>
        <dbReference type="Proteomes" id="UP000028492"/>
    </source>
</evidence>
<dbReference type="Gene3D" id="1.10.10.10">
    <property type="entry name" value="Winged helix-like DNA-binding domain superfamily/Winged helix DNA-binding domain"/>
    <property type="match status" value="1"/>
</dbReference>
<proteinExistence type="predicted"/>
<gene>
    <name evidence="5" type="ORF">AJAP_08115</name>
</gene>
<evidence type="ECO:0000259" key="4">
    <source>
        <dbReference type="PROSITE" id="PS50043"/>
    </source>
</evidence>
<dbReference type="SUPFAM" id="SSF55874">
    <property type="entry name" value="ATPase domain of HSP90 chaperone/DNA topoisomerase II/histidine kinase"/>
    <property type="match status" value="1"/>
</dbReference>
<dbReference type="EMBL" id="CP008953">
    <property type="protein sequence ID" value="AIG74530.1"/>
    <property type="molecule type" value="Genomic_DNA"/>
</dbReference>
<name>A0A075UWC1_9PSEU</name>
<sequence length="437" mass="46465">MFTSRESSVPEPGRAYCGAMDPLHVLSQVEYMLAAPRPELLPRFSATAATVLPHRAAAMETGDCSRLPIKVDGDPAITGAVTSAELRRLAALGIPGQAVVAEETLGGKRRKLVVLTSAPVIGKGAMIALVPTEDEPADAALEIVAKLWDIVSVNAAQRATDPEPAVLESNIAAATARARAITDLGQTHATTLTSLLSVLRSRRLGDAAARQTATDLAAAALVELRSIADRDQELSAEPASEAFGTLVAQLDPLVRHNDVTVDLAGPDDERPLPQDIAHTARTVSRGLVLAALERGSTRVRASWRIDGQDLRVTVRDDGPEVARAVPATGLTERITPLGGRWEVDAVPDWGATITAVLPLGVQETPELRPLDRLNPRELEVLAGIARGKRNRQIADELALTEHTVKFHVRKILGKLEVSSRGEAAVLARELRLESVGA</sequence>
<dbReference type="SMART" id="SM00421">
    <property type="entry name" value="HTH_LUXR"/>
    <property type="match status" value="1"/>
</dbReference>
<dbReference type="STRING" id="208439.AJAP_08115"/>
<evidence type="ECO:0000256" key="1">
    <source>
        <dbReference type="ARBA" id="ARBA00023015"/>
    </source>
</evidence>
<dbReference type="InterPro" id="IPR016032">
    <property type="entry name" value="Sig_transdc_resp-reg_C-effctor"/>
</dbReference>
<reference evidence="5 6" key="1">
    <citation type="journal article" date="2014" name="J. Biotechnol.">
        <title>Complete genome sequence of the actinobacterium Amycolatopsis japonica MG417-CF17(T) (=DSM 44213T) producing (S,S)-N,N'-ethylenediaminedisuccinic acid.</title>
        <authorList>
            <person name="Stegmann E."/>
            <person name="Albersmeier A."/>
            <person name="Spohn M."/>
            <person name="Gert H."/>
            <person name="Weber T."/>
            <person name="Wohlleben W."/>
            <person name="Kalinowski J."/>
            <person name="Ruckert C."/>
        </authorList>
    </citation>
    <scope>NUCLEOTIDE SEQUENCE [LARGE SCALE GENOMIC DNA]</scope>
    <source>
        <strain evidence="6">MG417-CF17 (DSM 44213)</strain>
    </source>
</reference>
<feature type="domain" description="HTH luxR-type" evidence="4">
    <location>
        <begin position="366"/>
        <end position="431"/>
    </location>
</feature>
<evidence type="ECO:0000313" key="5">
    <source>
        <dbReference type="EMBL" id="AIG74530.1"/>
    </source>
</evidence>
<keyword evidence="6" id="KW-1185">Reference proteome</keyword>
<evidence type="ECO:0000256" key="3">
    <source>
        <dbReference type="ARBA" id="ARBA00023163"/>
    </source>
</evidence>
<dbReference type="GO" id="GO:0006355">
    <property type="term" value="P:regulation of DNA-templated transcription"/>
    <property type="evidence" value="ECO:0007669"/>
    <property type="project" value="InterPro"/>
</dbReference>
<evidence type="ECO:0000256" key="2">
    <source>
        <dbReference type="ARBA" id="ARBA00023125"/>
    </source>
</evidence>
<dbReference type="HOGENOM" id="CLU_651989_0_0_11"/>
<dbReference type="PANTHER" id="PTHR44688:SF25">
    <property type="entry name" value="HTH LUXR-TYPE DOMAIN-CONTAINING PROTEIN"/>
    <property type="match status" value="1"/>
</dbReference>
<dbReference type="AlphaFoldDB" id="A0A075UWC1"/>
<dbReference type="InterPro" id="IPR000792">
    <property type="entry name" value="Tscrpt_reg_LuxR_C"/>
</dbReference>
<keyword evidence="1" id="KW-0805">Transcription regulation</keyword>
<dbReference type="eggNOG" id="COG2197">
    <property type="taxonomic scope" value="Bacteria"/>
</dbReference>
<accession>A0A075UWC1</accession>
<keyword evidence="3" id="KW-0804">Transcription</keyword>
<organism evidence="5 6">
    <name type="scientific">Amycolatopsis japonica</name>
    <dbReference type="NCBI Taxonomy" id="208439"/>
    <lineage>
        <taxon>Bacteria</taxon>
        <taxon>Bacillati</taxon>
        <taxon>Actinomycetota</taxon>
        <taxon>Actinomycetes</taxon>
        <taxon>Pseudonocardiales</taxon>
        <taxon>Pseudonocardiaceae</taxon>
        <taxon>Amycolatopsis</taxon>
        <taxon>Amycolatopsis japonica group</taxon>
    </lineage>
</organism>
<dbReference type="SUPFAM" id="SSF46894">
    <property type="entry name" value="C-terminal effector domain of the bipartite response regulators"/>
    <property type="match status" value="1"/>
</dbReference>